<organism evidence="3">
    <name type="scientific">Glycine max</name>
    <name type="common">Soybean</name>
    <name type="synonym">Glycine hispida</name>
    <dbReference type="NCBI Taxonomy" id="3847"/>
    <lineage>
        <taxon>Eukaryota</taxon>
        <taxon>Viridiplantae</taxon>
        <taxon>Streptophyta</taxon>
        <taxon>Embryophyta</taxon>
        <taxon>Tracheophyta</taxon>
        <taxon>Spermatophyta</taxon>
        <taxon>Magnoliopsida</taxon>
        <taxon>eudicotyledons</taxon>
        <taxon>Gunneridae</taxon>
        <taxon>Pentapetalae</taxon>
        <taxon>rosids</taxon>
        <taxon>fabids</taxon>
        <taxon>Fabales</taxon>
        <taxon>Fabaceae</taxon>
        <taxon>Papilionoideae</taxon>
        <taxon>50 kb inversion clade</taxon>
        <taxon>NPAAA clade</taxon>
        <taxon>indigoferoid/millettioid clade</taxon>
        <taxon>Phaseoleae</taxon>
        <taxon>Glycine</taxon>
        <taxon>Glycine subgen. Soja</taxon>
    </lineage>
</organism>
<dbReference type="OrthoDB" id="1670580at2759"/>
<reference evidence="2 3" key="1">
    <citation type="journal article" date="2010" name="Nature">
        <title>Genome sequence of the palaeopolyploid soybean.</title>
        <authorList>
            <person name="Schmutz J."/>
            <person name="Cannon S.B."/>
            <person name="Schlueter J."/>
            <person name="Ma J."/>
            <person name="Mitros T."/>
            <person name="Nelson W."/>
            <person name="Hyten D.L."/>
            <person name="Song Q."/>
            <person name="Thelen J.J."/>
            <person name="Cheng J."/>
            <person name="Xu D."/>
            <person name="Hellsten U."/>
            <person name="May G.D."/>
            <person name="Yu Y."/>
            <person name="Sakurai T."/>
            <person name="Umezawa T."/>
            <person name="Bhattacharyya M.K."/>
            <person name="Sandhu D."/>
            <person name="Valliyodan B."/>
            <person name="Lindquist E."/>
            <person name="Peto M."/>
            <person name="Grant D."/>
            <person name="Shu S."/>
            <person name="Goodstein D."/>
            <person name="Barry K."/>
            <person name="Futrell-Griggs M."/>
            <person name="Abernathy B."/>
            <person name="Du J."/>
            <person name="Tian Z."/>
            <person name="Zhu L."/>
            <person name="Gill N."/>
            <person name="Joshi T."/>
            <person name="Libault M."/>
            <person name="Sethuraman A."/>
            <person name="Zhang X.-C."/>
            <person name="Shinozaki K."/>
            <person name="Nguyen H.T."/>
            <person name="Wing R.A."/>
            <person name="Cregan P."/>
            <person name="Specht J."/>
            <person name="Grimwood J."/>
            <person name="Rokhsar D."/>
            <person name="Stacey G."/>
            <person name="Shoemaker R.C."/>
            <person name="Jackson S.A."/>
        </authorList>
    </citation>
    <scope>NUCLEOTIDE SEQUENCE [LARGE SCALE GENOMIC DNA]</scope>
    <source>
        <strain evidence="3">cv. Williams 82</strain>
        <tissue evidence="2">Callus</tissue>
    </source>
</reference>
<feature type="coiled-coil region" evidence="1">
    <location>
        <begin position="35"/>
        <end position="90"/>
    </location>
</feature>
<evidence type="ECO:0000313" key="2">
    <source>
        <dbReference type="EMBL" id="KRH77850.1"/>
    </source>
</evidence>
<dbReference type="HOGENOM" id="CLU_2324845_0_0_1"/>
<proteinExistence type="predicted"/>
<gene>
    <name evidence="2" type="ORF">GLYMA_01G237500</name>
</gene>
<dbReference type="Gramene" id="KRH77850">
    <property type="protein sequence ID" value="KRH77850"/>
    <property type="gene ID" value="GLYMA_01G237500"/>
</dbReference>
<dbReference type="SMR" id="K7K5I9"/>
<reference evidence="2" key="3">
    <citation type="submission" date="2018-07" db="EMBL/GenBank/DDBJ databases">
        <title>WGS assembly of Glycine max.</title>
        <authorList>
            <person name="Schmutz J."/>
            <person name="Cannon S."/>
            <person name="Schlueter J."/>
            <person name="Ma J."/>
            <person name="Mitros T."/>
            <person name="Nelson W."/>
            <person name="Hyten D."/>
            <person name="Song Q."/>
            <person name="Thelen J."/>
            <person name="Cheng J."/>
            <person name="Xu D."/>
            <person name="Hellsten U."/>
            <person name="May G."/>
            <person name="Yu Y."/>
            <person name="Sakurai T."/>
            <person name="Umezawa T."/>
            <person name="Bhattacharyya M."/>
            <person name="Sandhu D."/>
            <person name="Valliyodan B."/>
            <person name="Lindquist E."/>
            <person name="Peto M."/>
            <person name="Grant D."/>
            <person name="Shu S."/>
            <person name="Goodstein D."/>
            <person name="Barry K."/>
            <person name="Futrell-Griggs M."/>
            <person name="Abernathy B."/>
            <person name="Du J."/>
            <person name="Tian Z."/>
            <person name="Zhu L."/>
            <person name="Gill N."/>
            <person name="Joshi T."/>
            <person name="Libault M."/>
            <person name="Sethuraman A."/>
            <person name="Zhang X."/>
            <person name="Shinozaki K."/>
            <person name="Nguyen H."/>
            <person name="Wing R."/>
            <person name="Cregan P."/>
            <person name="Specht J."/>
            <person name="Grimwood J."/>
            <person name="Rokhsar D."/>
            <person name="Stacey G."/>
            <person name="Shoemaker R."/>
            <person name="Jackson S."/>
        </authorList>
    </citation>
    <scope>NUCLEOTIDE SEQUENCE</scope>
    <source>
        <tissue evidence="2">Callus</tissue>
    </source>
</reference>
<keyword evidence="1" id="KW-0175">Coiled coil</keyword>
<keyword evidence="4" id="KW-1185">Reference proteome</keyword>
<dbReference type="PANTHER" id="PTHR33345:SF4">
    <property type="entry name" value="MBD DOMAIN-CONTAINING PROTEIN"/>
    <property type="match status" value="1"/>
</dbReference>
<reference evidence="3" key="2">
    <citation type="submission" date="2018-02" db="UniProtKB">
        <authorList>
            <consortium name="EnsemblPlants"/>
        </authorList>
    </citation>
    <scope>IDENTIFICATION</scope>
    <source>
        <strain evidence="3">Williams 82</strain>
    </source>
</reference>
<sequence length="99" mass="11436">MQVTRREAEMDEWALTIQEIDDQIQSKRIEKSSTLETVQKRKAELTSRLANTANSIPTLVHEIQLLLSQISKWEQEKASNAKRVAEIEEKLITLRGLTF</sequence>
<dbReference type="InParanoid" id="K7K5I9"/>
<evidence type="ECO:0000256" key="1">
    <source>
        <dbReference type="SAM" id="Coils"/>
    </source>
</evidence>
<evidence type="ECO:0000313" key="3">
    <source>
        <dbReference type="EnsemblPlants" id="KRH77850"/>
    </source>
</evidence>
<dbReference type="PANTHER" id="PTHR33345">
    <property type="entry name" value="ADAPTER PROTEIN, PUTATIVE-RELATED"/>
    <property type="match status" value="1"/>
</dbReference>
<evidence type="ECO:0000313" key="4">
    <source>
        <dbReference type="Proteomes" id="UP000008827"/>
    </source>
</evidence>
<protein>
    <submittedName>
        <fullName evidence="2 3">Uncharacterized protein</fullName>
    </submittedName>
</protein>
<dbReference type="AlphaFoldDB" id="K7K5I9"/>
<name>K7K5I9_SOYBN</name>
<accession>K7K5I9</accession>
<dbReference type="EMBL" id="CM000834">
    <property type="protein sequence ID" value="KRH77850.1"/>
    <property type="molecule type" value="Genomic_DNA"/>
</dbReference>
<dbReference type="EnsemblPlants" id="KRH77850">
    <property type="protein sequence ID" value="KRH77850"/>
    <property type="gene ID" value="GLYMA_01G237500"/>
</dbReference>
<dbReference type="PaxDb" id="3847-GLYMA01G44795.1"/>
<dbReference type="Proteomes" id="UP000008827">
    <property type="component" value="Chromosome 1"/>
</dbReference>